<dbReference type="GO" id="GO:0016985">
    <property type="term" value="F:mannan endo-1,4-beta-mannosidase activity"/>
    <property type="evidence" value="ECO:0007669"/>
    <property type="project" value="UniProtKB-EC"/>
</dbReference>
<dbReference type="EC" id="3.2.1.78" evidence="4"/>
<dbReference type="AlphaFoldDB" id="A0AAJ0BWI2"/>
<dbReference type="PANTHER" id="PTHR31451:SF39">
    <property type="entry name" value="MANNAN ENDO-1,4-BETA-MANNOSIDASE 1"/>
    <property type="match status" value="1"/>
</dbReference>
<dbReference type="SUPFAM" id="SSF51445">
    <property type="entry name" value="(Trans)glycosidases"/>
    <property type="match status" value="1"/>
</dbReference>
<dbReference type="Gene3D" id="3.20.20.80">
    <property type="entry name" value="Glycosidases"/>
    <property type="match status" value="1"/>
</dbReference>
<organism evidence="10 11">
    <name type="scientific">Phialemonium atrogriseum</name>
    <dbReference type="NCBI Taxonomy" id="1093897"/>
    <lineage>
        <taxon>Eukaryota</taxon>
        <taxon>Fungi</taxon>
        <taxon>Dikarya</taxon>
        <taxon>Ascomycota</taxon>
        <taxon>Pezizomycotina</taxon>
        <taxon>Sordariomycetes</taxon>
        <taxon>Sordariomycetidae</taxon>
        <taxon>Cephalothecales</taxon>
        <taxon>Cephalothecaceae</taxon>
        <taxon>Phialemonium</taxon>
    </lineage>
</organism>
<keyword evidence="6" id="KW-0732">Signal</keyword>
<dbReference type="GO" id="GO:0005576">
    <property type="term" value="C:extracellular region"/>
    <property type="evidence" value="ECO:0007669"/>
    <property type="project" value="UniProtKB-SubCell"/>
</dbReference>
<evidence type="ECO:0000259" key="9">
    <source>
        <dbReference type="Pfam" id="PF26410"/>
    </source>
</evidence>
<keyword evidence="8" id="KW-0326">Glycosidase</keyword>
<feature type="domain" description="Glycoside hydrolase family 5" evidence="9">
    <location>
        <begin position="33"/>
        <end position="252"/>
    </location>
</feature>
<keyword evidence="7 10" id="KW-0378">Hydrolase</keyword>
<dbReference type="InterPro" id="IPR017853">
    <property type="entry name" value="GH"/>
</dbReference>
<gene>
    <name evidence="10" type="ORF">QBC33DRAFT_497999</name>
</gene>
<evidence type="ECO:0000256" key="4">
    <source>
        <dbReference type="ARBA" id="ARBA00012706"/>
    </source>
</evidence>
<dbReference type="InterPro" id="IPR001547">
    <property type="entry name" value="Glyco_hydro_5"/>
</dbReference>
<sequence>MKFSLLLFTASALAAPKQQRRDVQADVRDLPVVREGSALLLDGKPWKAVGPNVFWLGLDEDAGYPTKGRITEAMATVKALGGTAIRAHTLGVSVEHPLSVMPSPGQVNEKAFDTIDWAVYQAREYGLRLLVPLTDNWDYYHGGKYTFLRWAGFALTQNRDSKNPQIQQFYTNATIVASFKDYIQKLVTHVNQYTNISYADDPTIFAYETGNELEGPVSRDLDVPVAWVSEIGKLLKSLAPKKLVVDGTYGVSKAHLDVPELDIFSNHGYPVSVSKLQSDLSLVATVNKTFFAGEYTWNSQAGGDSSLASFFQAIEQSPIASGDMFWSLFGHNVPDCKTFVNHNDGLTLQLGNPANSAFTNSRIQLIRQHFVKMSQGLTIAADAALPVVPCPAPEVPADDN</sequence>
<dbReference type="PANTHER" id="PTHR31451">
    <property type="match status" value="1"/>
</dbReference>
<reference evidence="10" key="1">
    <citation type="submission" date="2023-06" db="EMBL/GenBank/DDBJ databases">
        <title>Genome-scale phylogeny and comparative genomics of the fungal order Sordariales.</title>
        <authorList>
            <consortium name="Lawrence Berkeley National Laboratory"/>
            <person name="Hensen N."/>
            <person name="Bonometti L."/>
            <person name="Westerberg I."/>
            <person name="Brannstrom I.O."/>
            <person name="Guillou S."/>
            <person name="Cros-Aarteil S."/>
            <person name="Calhoun S."/>
            <person name="Haridas S."/>
            <person name="Kuo A."/>
            <person name="Mondo S."/>
            <person name="Pangilinan J."/>
            <person name="Riley R."/>
            <person name="Labutti K."/>
            <person name="Andreopoulos B."/>
            <person name="Lipzen A."/>
            <person name="Chen C."/>
            <person name="Yanf M."/>
            <person name="Daum C."/>
            <person name="Ng V."/>
            <person name="Clum A."/>
            <person name="Steindorff A."/>
            <person name="Ohm R."/>
            <person name="Martin F."/>
            <person name="Silar P."/>
            <person name="Natvig D."/>
            <person name="Lalanne C."/>
            <person name="Gautier V."/>
            <person name="Ament-Velasquez S.L."/>
            <person name="Kruys A."/>
            <person name="Hutchinson M.I."/>
            <person name="Powell A.J."/>
            <person name="Barry K."/>
            <person name="Miller A.N."/>
            <person name="Grigoriev I.V."/>
            <person name="Debuchy R."/>
            <person name="Gladieux P."/>
            <person name="Thoren M.H."/>
            <person name="Johannesson H."/>
        </authorList>
    </citation>
    <scope>NUCLEOTIDE SEQUENCE</scope>
    <source>
        <strain evidence="10">8032-3</strain>
    </source>
</reference>
<dbReference type="InterPro" id="IPR045053">
    <property type="entry name" value="MAN-like"/>
</dbReference>
<evidence type="ECO:0000256" key="3">
    <source>
        <dbReference type="ARBA" id="ARBA00005641"/>
    </source>
</evidence>
<proteinExistence type="inferred from homology"/>
<comment type="caution">
    <text evidence="10">The sequence shown here is derived from an EMBL/GenBank/DDBJ whole genome shotgun (WGS) entry which is preliminary data.</text>
</comment>
<evidence type="ECO:0000256" key="1">
    <source>
        <dbReference type="ARBA" id="ARBA00001678"/>
    </source>
</evidence>
<comment type="similarity">
    <text evidence="3">Belongs to the glycosyl hydrolase 5 (cellulase A) family.</text>
</comment>
<evidence type="ECO:0000313" key="11">
    <source>
        <dbReference type="Proteomes" id="UP001244011"/>
    </source>
</evidence>
<dbReference type="RefSeq" id="XP_060280560.1">
    <property type="nucleotide sequence ID" value="XM_060425608.1"/>
</dbReference>
<dbReference type="Proteomes" id="UP001244011">
    <property type="component" value="Unassembled WGS sequence"/>
</dbReference>
<dbReference type="GeneID" id="85308795"/>
<protein>
    <recommendedName>
        <fullName evidence="4">mannan endo-1,4-beta-mannosidase</fullName>
        <ecNumber evidence="4">3.2.1.78</ecNumber>
    </recommendedName>
</protein>
<name>A0AAJ0BWI2_9PEZI</name>
<evidence type="ECO:0000313" key="10">
    <source>
        <dbReference type="EMBL" id="KAK1764347.1"/>
    </source>
</evidence>
<evidence type="ECO:0000256" key="8">
    <source>
        <dbReference type="ARBA" id="ARBA00023295"/>
    </source>
</evidence>
<dbReference type="EMBL" id="MU839021">
    <property type="protein sequence ID" value="KAK1764347.1"/>
    <property type="molecule type" value="Genomic_DNA"/>
</dbReference>
<accession>A0AAJ0BWI2</accession>
<keyword evidence="11" id="KW-1185">Reference proteome</keyword>
<comment type="subcellular location">
    <subcellularLocation>
        <location evidence="2">Secreted</location>
    </subcellularLocation>
</comment>
<keyword evidence="5" id="KW-0964">Secreted</keyword>
<evidence type="ECO:0000256" key="5">
    <source>
        <dbReference type="ARBA" id="ARBA00022525"/>
    </source>
</evidence>
<dbReference type="Pfam" id="PF26410">
    <property type="entry name" value="GH5_mannosidase"/>
    <property type="match status" value="1"/>
</dbReference>
<evidence type="ECO:0000256" key="7">
    <source>
        <dbReference type="ARBA" id="ARBA00022801"/>
    </source>
</evidence>
<evidence type="ECO:0000256" key="2">
    <source>
        <dbReference type="ARBA" id="ARBA00004613"/>
    </source>
</evidence>
<evidence type="ECO:0000256" key="6">
    <source>
        <dbReference type="ARBA" id="ARBA00022729"/>
    </source>
</evidence>
<comment type="catalytic activity">
    <reaction evidence="1">
        <text>Random hydrolysis of (1-&gt;4)-beta-D-mannosidic linkages in mannans, galactomannans and glucomannans.</text>
        <dbReference type="EC" id="3.2.1.78"/>
    </reaction>
</comment>